<accession>A0A2Z2NXS9</accession>
<protein>
    <submittedName>
        <fullName evidence="1">Uncharacterized protein</fullName>
    </submittedName>
</protein>
<reference evidence="1 2" key="1">
    <citation type="submission" date="2016-12" db="EMBL/GenBank/DDBJ databases">
        <authorList>
            <person name="Song W.-J."/>
            <person name="Kurnit D.M."/>
        </authorList>
    </citation>
    <scope>NUCLEOTIDE SEQUENCE [LARGE SCALE GENOMIC DNA]</scope>
    <source>
        <strain evidence="1 2">IMCC3135</strain>
    </source>
</reference>
<dbReference type="RefSeq" id="WP_088921051.1">
    <property type="nucleotide sequence ID" value="NZ_CP018632.1"/>
</dbReference>
<keyword evidence="2" id="KW-1185">Reference proteome</keyword>
<sequence length="151" mass="16828">MNSSIPDPIRHAAQLIAPEAPDALEERIKRDIFQSIARIKPDVTKDIDFSAEVMSGQFFEQLSPPLQGIAIARTEGVLAFYNRVGWAPAYLETALESCVPADGLEPLQQRYHANTLHDLAYVHPKHFVKMLGKAEAASLWETLKRFTADAN</sequence>
<name>A0A2Z2NXS9_9GAMM</name>
<gene>
    <name evidence="1" type="ORF">IMCC3135_31015</name>
</gene>
<dbReference type="Proteomes" id="UP000250079">
    <property type="component" value="Chromosome"/>
</dbReference>
<organism evidence="1 2">
    <name type="scientific">Granulosicoccus antarcticus IMCC3135</name>
    <dbReference type="NCBI Taxonomy" id="1192854"/>
    <lineage>
        <taxon>Bacteria</taxon>
        <taxon>Pseudomonadati</taxon>
        <taxon>Pseudomonadota</taxon>
        <taxon>Gammaproteobacteria</taxon>
        <taxon>Chromatiales</taxon>
        <taxon>Granulosicoccaceae</taxon>
        <taxon>Granulosicoccus</taxon>
    </lineage>
</organism>
<evidence type="ECO:0000313" key="1">
    <source>
        <dbReference type="EMBL" id="ASJ76252.1"/>
    </source>
</evidence>
<dbReference type="KEGG" id="gai:IMCC3135_31015"/>
<evidence type="ECO:0000313" key="2">
    <source>
        <dbReference type="Proteomes" id="UP000250079"/>
    </source>
</evidence>
<dbReference type="EMBL" id="CP018632">
    <property type="protein sequence ID" value="ASJ76252.1"/>
    <property type="molecule type" value="Genomic_DNA"/>
</dbReference>
<proteinExistence type="predicted"/>
<dbReference type="AlphaFoldDB" id="A0A2Z2NXS9"/>